<dbReference type="Proteomes" id="UP000292452">
    <property type="component" value="Unassembled WGS sequence"/>
</dbReference>
<evidence type="ECO:0000256" key="2">
    <source>
        <dbReference type="SAM" id="Phobius"/>
    </source>
</evidence>
<keyword evidence="2" id="KW-0812">Transmembrane</keyword>
<feature type="transmembrane region" description="Helical" evidence="2">
    <location>
        <begin position="100"/>
        <end position="122"/>
    </location>
</feature>
<evidence type="ECO:0000313" key="5">
    <source>
        <dbReference type="Proteomes" id="UP000292452"/>
    </source>
</evidence>
<dbReference type="InterPro" id="IPR000326">
    <property type="entry name" value="PAP2/HPO"/>
</dbReference>
<proteinExistence type="predicted"/>
<feature type="transmembrane region" description="Helical" evidence="2">
    <location>
        <begin position="169"/>
        <end position="190"/>
    </location>
</feature>
<keyword evidence="2" id="KW-0472">Membrane</keyword>
<dbReference type="Gene3D" id="1.20.144.10">
    <property type="entry name" value="Phosphatidic acid phosphatase type 2/haloperoxidase"/>
    <property type="match status" value="1"/>
</dbReference>
<evidence type="ECO:0000259" key="3">
    <source>
        <dbReference type="SMART" id="SM00014"/>
    </source>
</evidence>
<feature type="transmembrane region" description="Helical" evidence="2">
    <location>
        <begin position="50"/>
        <end position="70"/>
    </location>
</feature>
<dbReference type="AlphaFoldDB" id="A0A4Q9HM54"/>
<feature type="transmembrane region" description="Helical" evidence="2">
    <location>
        <begin position="229"/>
        <end position="250"/>
    </location>
</feature>
<organism evidence="4 5">
    <name type="scientific">Streptomyces kasugaensis</name>
    <dbReference type="NCBI Taxonomy" id="1946"/>
    <lineage>
        <taxon>Bacteria</taxon>
        <taxon>Bacillati</taxon>
        <taxon>Actinomycetota</taxon>
        <taxon>Actinomycetes</taxon>
        <taxon>Kitasatosporales</taxon>
        <taxon>Streptomycetaceae</taxon>
        <taxon>Streptomyces</taxon>
    </lineage>
</organism>
<protein>
    <submittedName>
        <fullName evidence="4">Phosphatase PAP2 family protein</fullName>
    </submittedName>
</protein>
<gene>
    <name evidence="4" type="ORF">EYS09_31015</name>
</gene>
<feature type="transmembrane region" description="Helical" evidence="2">
    <location>
        <begin position="202"/>
        <end position="223"/>
    </location>
</feature>
<dbReference type="PANTHER" id="PTHR14969:SF13">
    <property type="entry name" value="AT30094P"/>
    <property type="match status" value="1"/>
</dbReference>
<feature type="region of interest" description="Disordered" evidence="1">
    <location>
        <begin position="1"/>
        <end position="43"/>
    </location>
</feature>
<feature type="domain" description="Phosphatidic acid phosphatase type 2/haloperoxidase" evidence="3">
    <location>
        <begin position="131"/>
        <end position="244"/>
    </location>
</feature>
<dbReference type="InterPro" id="IPR036938">
    <property type="entry name" value="PAP2/HPO_sf"/>
</dbReference>
<keyword evidence="2" id="KW-1133">Transmembrane helix</keyword>
<comment type="caution">
    <text evidence="4">The sequence shown here is derived from an EMBL/GenBank/DDBJ whole genome shotgun (WGS) entry which is preliminary data.</text>
</comment>
<dbReference type="PANTHER" id="PTHR14969">
    <property type="entry name" value="SPHINGOSINE-1-PHOSPHATE PHOSPHOHYDROLASE"/>
    <property type="match status" value="1"/>
</dbReference>
<sequence length="265" mass="27117">MAAHPARPPRGARRRPPLGHPAAPPGGGAVTPKGRAPGAAGGRAHRTGPLVALAVVCAALFAAVSVVVAVRGGAPLPVEQAAHDWSTAHRGQPWRSVARVLTATGTGPVPYLMAVLAGLLAGRGALGRFHAVICAVGALAVGQAIRYGLMELIARPRPPAADWAGPASGYSFPSGHSTTAVLAAGILVWGVRRYARRGTARLWCALLALWAVAIGATRVYLGVHWPGDVLAGWLLATAVLALALLAEPFVYSRRATARHPGTPSP</sequence>
<name>A0A4Q9HM54_STRKA</name>
<dbReference type="Pfam" id="PF01569">
    <property type="entry name" value="PAP2"/>
    <property type="match status" value="1"/>
</dbReference>
<dbReference type="SMART" id="SM00014">
    <property type="entry name" value="acidPPc"/>
    <property type="match status" value="1"/>
</dbReference>
<evidence type="ECO:0000256" key="1">
    <source>
        <dbReference type="SAM" id="MobiDB-lite"/>
    </source>
</evidence>
<keyword evidence="5" id="KW-1185">Reference proteome</keyword>
<accession>A0A4Q9HM54</accession>
<evidence type="ECO:0000313" key="4">
    <source>
        <dbReference type="EMBL" id="TBO55857.1"/>
    </source>
</evidence>
<reference evidence="4 5" key="1">
    <citation type="submission" date="2019-02" db="EMBL/GenBank/DDBJ databases">
        <title>Draft Genome Sequence of Streptomyces sp. AM-2504, identified by 16S rRNA comparative analysis as a Streptomyces Kasugaensis strain.</title>
        <authorList>
            <person name="Napolioni V."/>
            <person name="Giuliodori A.M."/>
            <person name="Spurio R."/>
            <person name="Fabbretti A."/>
        </authorList>
    </citation>
    <scope>NUCLEOTIDE SEQUENCE [LARGE SCALE GENOMIC DNA]</scope>
    <source>
        <strain evidence="4 5">AM-2504</strain>
    </source>
</reference>
<dbReference type="SUPFAM" id="SSF48317">
    <property type="entry name" value="Acid phosphatase/Vanadium-dependent haloperoxidase"/>
    <property type="match status" value="1"/>
</dbReference>
<dbReference type="CDD" id="cd03392">
    <property type="entry name" value="PAP2_like_2"/>
    <property type="match status" value="1"/>
</dbReference>
<feature type="transmembrane region" description="Helical" evidence="2">
    <location>
        <begin position="129"/>
        <end position="149"/>
    </location>
</feature>
<dbReference type="EMBL" id="SIXH01000429">
    <property type="protein sequence ID" value="TBO55857.1"/>
    <property type="molecule type" value="Genomic_DNA"/>
</dbReference>